<dbReference type="GO" id="GO:0005524">
    <property type="term" value="F:ATP binding"/>
    <property type="evidence" value="ECO:0007669"/>
    <property type="project" value="UniProtKB-KW"/>
</dbReference>
<evidence type="ECO:0000313" key="8">
    <source>
        <dbReference type="Proteomes" id="UP001642360"/>
    </source>
</evidence>
<dbReference type="GO" id="GO:0005856">
    <property type="term" value="C:cytoskeleton"/>
    <property type="evidence" value="ECO:0007669"/>
    <property type="project" value="UniProtKB-SubCell"/>
</dbReference>
<gene>
    <name evidence="7" type="ORF">ILEXP_LOCUS58952</name>
</gene>
<evidence type="ECO:0000256" key="3">
    <source>
        <dbReference type="ARBA" id="ARBA00022490"/>
    </source>
</evidence>
<evidence type="ECO:0000313" key="7">
    <source>
        <dbReference type="EMBL" id="CAK9188289.1"/>
    </source>
</evidence>
<sequence>MAKADDIQPLVCDNGTGMVKAGFAGDDAPRAVFPSIVGRPRYTGVMVGMGQKDAYVGDEAQSKRGFLTQVPN</sequence>
<dbReference type="SUPFAM" id="SSF53067">
    <property type="entry name" value="Actin-like ATPase domain"/>
    <property type="match status" value="1"/>
</dbReference>
<evidence type="ECO:0000256" key="2">
    <source>
        <dbReference type="ARBA" id="ARBA00006752"/>
    </source>
</evidence>
<proteinExistence type="inferred from homology"/>
<comment type="caution">
    <text evidence="7">The sequence shown here is derived from an EMBL/GenBank/DDBJ whole genome shotgun (WGS) entry which is preliminary data.</text>
</comment>
<keyword evidence="8" id="KW-1185">Reference proteome</keyword>
<dbReference type="Pfam" id="PF00022">
    <property type="entry name" value="Actin"/>
    <property type="match status" value="1"/>
</dbReference>
<name>A0ABC8V4V1_9AQUA</name>
<evidence type="ECO:0000256" key="1">
    <source>
        <dbReference type="ARBA" id="ARBA00004245"/>
    </source>
</evidence>
<dbReference type="InterPro" id="IPR043129">
    <property type="entry name" value="ATPase_NBD"/>
</dbReference>
<reference evidence="7 8" key="1">
    <citation type="submission" date="2024-02" db="EMBL/GenBank/DDBJ databases">
        <authorList>
            <person name="Vignale AGUSTIN F."/>
            <person name="Sosa J E."/>
            <person name="Modenutti C."/>
        </authorList>
    </citation>
    <scope>NUCLEOTIDE SEQUENCE [LARGE SCALE GENOMIC DNA]</scope>
</reference>
<comment type="similarity">
    <text evidence="2">Belongs to the actin family.</text>
</comment>
<dbReference type="PROSITE" id="PS00406">
    <property type="entry name" value="ACTINS_1"/>
    <property type="match status" value="1"/>
</dbReference>
<protein>
    <recommendedName>
        <fullName evidence="9">Actin</fullName>
    </recommendedName>
</protein>
<evidence type="ECO:0000256" key="4">
    <source>
        <dbReference type="ARBA" id="ARBA00022741"/>
    </source>
</evidence>
<evidence type="ECO:0008006" key="9">
    <source>
        <dbReference type="Google" id="ProtNLM"/>
    </source>
</evidence>
<dbReference type="EMBL" id="CAUOFW020010390">
    <property type="protein sequence ID" value="CAK9188289.1"/>
    <property type="molecule type" value="Genomic_DNA"/>
</dbReference>
<dbReference type="InterPro" id="IPR004000">
    <property type="entry name" value="Actin"/>
</dbReference>
<evidence type="ECO:0000256" key="5">
    <source>
        <dbReference type="ARBA" id="ARBA00022840"/>
    </source>
</evidence>
<keyword evidence="5" id="KW-0067">ATP-binding</keyword>
<accession>A0ABC8V4V1</accession>
<keyword evidence="3" id="KW-0963">Cytoplasm</keyword>
<dbReference type="AlphaFoldDB" id="A0ABC8V4V1"/>
<comment type="subcellular location">
    <subcellularLocation>
        <location evidence="1">Cytoplasm</location>
        <location evidence="1">Cytoskeleton</location>
    </subcellularLocation>
</comment>
<keyword evidence="4" id="KW-0547">Nucleotide-binding</keyword>
<dbReference type="FunFam" id="3.30.420.40:FF:000148">
    <property type="entry name" value="Actin, alpha skeletal muscle"/>
    <property type="match status" value="1"/>
</dbReference>
<keyword evidence="6" id="KW-0206">Cytoskeleton</keyword>
<dbReference type="PRINTS" id="PR00190">
    <property type="entry name" value="ACTIN"/>
</dbReference>
<evidence type="ECO:0000256" key="6">
    <source>
        <dbReference type="ARBA" id="ARBA00023212"/>
    </source>
</evidence>
<dbReference type="InterPro" id="IPR004001">
    <property type="entry name" value="Actin_CS"/>
</dbReference>
<organism evidence="7 8">
    <name type="scientific">Ilex paraguariensis</name>
    <name type="common">yerba mate</name>
    <dbReference type="NCBI Taxonomy" id="185542"/>
    <lineage>
        <taxon>Eukaryota</taxon>
        <taxon>Viridiplantae</taxon>
        <taxon>Streptophyta</taxon>
        <taxon>Embryophyta</taxon>
        <taxon>Tracheophyta</taxon>
        <taxon>Spermatophyta</taxon>
        <taxon>Magnoliopsida</taxon>
        <taxon>eudicotyledons</taxon>
        <taxon>Gunneridae</taxon>
        <taxon>Pentapetalae</taxon>
        <taxon>asterids</taxon>
        <taxon>campanulids</taxon>
        <taxon>Aquifoliales</taxon>
        <taxon>Aquifoliaceae</taxon>
        <taxon>Ilex</taxon>
    </lineage>
</organism>
<dbReference type="Proteomes" id="UP001642360">
    <property type="component" value="Unassembled WGS sequence"/>
</dbReference>
<dbReference type="Gene3D" id="3.30.420.40">
    <property type="match status" value="1"/>
</dbReference>